<sequence length="101" mass="10979">MQANVIKDGAKAIIKLSGRFDFNTHREFRGAYEPLVADALVRAVTVDFSAVDYLDSSALGMLLMLRDKMGGANKEVGLSGVRGNVKQVLDIANFGKLFQIC</sequence>
<dbReference type="PROSITE" id="PS50801">
    <property type="entry name" value="STAS"/>
    <property type="match status" value="1"/>
</dbReference>
<dbReference type="EMBL" id="LODL01000021">
    <property type="protein sequence ID" value="KXB30505.1"/>
    <property type="molecule type" value="Genomic_DNA"/>
</dbReference>
<evidence type="ECO:0000313" key="3">
    <source>
        <dbReference type="Proteomes" id="UP000070186"/>
    </source>
</evidence>
<dbReference type="SUPFAM" id="SSF52091">
    <property type="entry name" value="SpoIIaa-like"/>
    <property type="match status" value="1"/>
</dbReference>
<feature type="domain" description="STAS" evidence="1">
    <location>
        <begin position="1"/>
        <end position="101"/>
    </location>
</feature>
<dbReference type="STRING" id="281362.AT959_14340"/>
<dbReference type="InterPro" id="IPR036513">
    <property type="entry name" value="STAS_dom_sf"/>
</dbReference>
<dbReference type="RefSeq" id="WP_066884193.1">
    <property type="nucleotide sequence ID" value="NZ_LODL01000021.1"/>
</dbReference>
<reference evidence="2 3" key="1">
    <citation type="submission" date="2015-12" db="EMBL/GenBank/DDBJ databases">
        <title>Nitrous oxide reduction kinetics distinguish bacteria harboring typical versus atypical NosZ.</title>
        <authorList>
            <person name="Yoon S."/>
            <person name="Nissen S."/>
            <person name="Park D."/>
            <person name="Sanford R.A."/>
            <person name="Loeffler F.E."/>
        </authorList>
    </citation>
    <scope>NUCLEOTIDE SEQUENCE [LARGE SCALE GENOMIC DNA]</scope>
    <source>
        <strain evidence="2 3">ATCC BAA-841</strain>
    </source>
</reference>
<protein>
    <submittedName>
        <fullName evidence="2">Anti-anti-sigma factor</fullName>
    </submittedName>
</protein>
<dbReference type="PANTHER" id="PTHR33495:SF15">
    <property type="entry name" value="STAS DOMAIN-CONTAINING PROTEIN"/>
    <property type="match status" value="1"/>
</dbReference>
<gene>
    <name evidence="2" type="ORF">AT959_14340</name>
</gene>
<proteinExistence type="predicted"/>
<name>A0A133XHT5_9RHOO</name>
<dbReference type="GO" id="GO:0043856">
    <property type="term" value="F:anti-sigma factor antagonist activity"/>
    <property type="evidence" value="ECO:0007669"/>
    <property type="project" value="TreeGrafter"/>
</dbReference>
<dbReference type="CDD" id="cd07043">
    <property type="entry name" value="STAS_anti-anti-sigma_factors"/>
    <property type="match status" value="1"/>
</dbReference>
<dbReference type="AlphaFoldDB" id="A0A133XHT5"/>
<dbReference type="Pfam" id="PF13466">
    <property type="entry name" value="STAS_2"/>
    <property type="match status" value="1"/>
</dbReference>
<dbReference type="InterPro" id="IPR058548">
    <property type="entry name" value="MlaB-like_STAS"/>
</dbReference>
<evidence type="ECO:0000259" key="1">
    <source>
        <dbReference type="PROSITE" id="PS50801"/>
    </source>
</evidence>
<dbReference type="PANTHER" id="PTHR33495">
    <property type="entry name" value="ANTI-SIGMA FACTOR ANTAGONIST TM_1081-RELATED-RELATED"/>
    <property type="match status" value="1"/>
</dbReference>
<dbReference type="Proteomes" id="UP000070186">
    <property type="component" value="Unassembled WGS sequence"/>
</dbReference>
<dbReference type="Gene3D" id="3.30.750.24">
    <property type="entry name" value="STAS domain"/>
    <property type="match status" value="1"/>
</dbReference>
<accession>A0A133XHT5</accession>
<comment type="caution">
    <text evidence="2">The sequence shown here is derived from an EMBL/GenBank/DDBJ whole genome shotgun (WGS) entry which is preliminary data.</text>
</comment>
<dbReference type="InterPro" id="IPR002645">
    <property type="entry name" value="STAS_dom"/>
</dbReference>
<organism evidence="2 3">
    <name type="scientific">Dechloromonas denitrificans</name>
    <dbReference type="NCBI Taxonomy" id="281362"/>
    <lineage>
        <taxon>Bacteria</taxon>
        <taxon>Pseudomonadati</taxon>
        <taxon>Pseudomonadota</taxon>
        <taxon>Betaproteobacteria</taxon>
        <taxon>Rhodocyclales</taxon>
        <taxon>Azonexaceae</taxon>
        <taxon>Dechloromonas</taxon>
    </lineage>
</organism>
<keyword evidence="3" id="KW-1185">Reference proteome</keyword>
<evidence type="ECO:0000313" key="2">
    <source>
        <dbReference type="EMBL" id="KXB30505.1"/>
    </source>
</evidence>